<dbReference type="SUPFAM" id="SSF49503">
    <property type="entry name" value="Cupredoxins"/>
    <property type="match status" value="1"/>
</dbReference>
<accession>A0AAN9NFA4</accession>
<protein>
    <recommendedName>
        <fullName evidence="1">Plastocyanin-like domain-containing protein</fullName>
    </recommendedName>
</protein>
<comment type="caution">
    <text evidence="2">The sequence shown here is derived from an EMBL/GenBank/DDBJ whole genome shotgun (WGS) entry which is preliminary data.</text>
</comment>
<evidence type="ECO:0000313" key="3">
    <source>
        <dbReference type="Proteomes" id="UP001374584"/>
    </source>
</evidence>
<reference evidence="2 3" key="1">
    <citation type="submission" date="2024-01" db="EMBL/GenBank/DDBJ databases">
        <title>The genomes of 5 underutilized Papilionoideae crops provide insights into root nodulation and disease resistanc.</title>
        <authorList>
            <person name="Jiang F."/>
        </authorList>
    </citation>
    <scope>NUCLEOTIDE SEQUENCE [LARGE SCALE GENOMIC DNA]</scope>
    <source>
        <strain evidence="2">JINMINGXINNONG_FW02</strain>
        <tissue evidence="2">Leaves</tissue>
    </source>
</reference>
<dbReference type="InterPro" id="IPR008972">
    <property type="entry name" value="Cupredoxin"/>
</dbReference>
<dbReference type="AlphaFoldDB" id="A0AAN9NFA4"/>
<dbReference type="Proteomes" id="UP001374584">
    <property type="component" value="Unassembled WGS sequence"/>
</dbReference>
<evidence type="ECO:0000259" key="1">
    <source>
        <dbReference type="Pfam" id="PF00394"/>
    </source>
</evidence>
<dbReference type="Pfam" id="PF00394">
    <property type="entry name" value="Cu-oxidase"/>
    <property type="match status" value="1"/>
</dbReference>
<dbReference type="EMBL" id="JAYMYR010000003">
    <property type="protein sequence ID" value="KAK7372195.1"/>
    <property type="molecule type" value="Genomic_DNA"/>
</dbReference>
<dbReference type="InterPro" id="IPR001117">
    <property type="entry name" value="Cu-oxidase_2nd"/>
</dbReference>
<gene>
    <name evidence="2" type="ORF">VNO80_05567</name>
</gene>
<keyword evidence="3" id="KW-1185">Reference proteome</keyword>
<evidence type="ECO:0000313" key="2">
    <source>
        <dbReference type="EMBL" id="KAK7372195.1"/>
    </source>
</evidence>
<proteinExistence type="predicted"/>
<sequence length="108" mass="12684">MVRVRYPPRFTRGWTDESTHQALLSHHNLTVVGVDDVYTKPLTRDYMRMSPGQAMQWMYYCMPTMNLVIFLAAKAFLSGVGVYCIILQFAVFMNLKARWRGYKYLYKG</sequence>
<dbReference type="Gene3D" id="2.60.40.420">
    <property type="entry name" value="Cupredoxins - blue copper proteins"/>
    <property type="match status" value="1"/>
</dbReference>
<organism evidence="2 3">
    <name type="scientific">Phaseolus coccineus</name>
    <name type="common">Scarlet runner bean</name>
    <name type="synonym">Phaseolus multiflorus</name>
    <dbReference type="NCBI Taxonomy" id="3886"/>
    <lineage>
        <taxon>Eukaryota</taxon>
        <taxon>Viridiplantae</taxon>
        <taxon>Streptophyta</taxon>
        <taxon>Embryophyta</taxon>
        <taxon>Tracheophyta</taxon>
        <taxon>Spermatophyta</taxon>
        <taxon>Magnoliopsida</taxon>
        <taxon>eudicotyledons</taxon>
        <taxon>Gunneridae</taxon>
        <taxon>Pentapetalae</taxon>
        <taxon>rosids</taxon>
        <taxon>fabids</taxon>
        <taxon>Fabales</taxon>
        <taxon>Fabaceae</taxon>
        <taxon>Papilionoideae</taxon>
        <taxon>50 kb inversion clade</taxon>
        <taxon>NPAAA clade</taxon>
        <taxon>indigoferoid/millettioid clade</taxon>
        <taxon>Phaseoleae</taxon>
        <taxon>Phaseolus</taxon>
    </lineage>
</organism>
<name>A0AAN9NFA4_PHACN</name>
<feature type="domain" description="Plastocyanin-like" evidence="1">
    <location>
        <begin position="17"/>
        <end position="60"/>
    </location>
</feature>